<name>A0A2G8SHQ5_9APHY</name>
<reference evidence="1 2" key="1">
    <citation type="journal article" date="2015" name="Sci. Rep.">
        <title>Chromosome-level genome map provides insights into diverse defense mechanisms in the medicinal fungus Ganoderma sinense.</title>
        <authorList>
            <person name="Zhu Y."/>
            <person name="Xu J."/>
            <person name="Sun C."/>
            <person name="Zhou S."/>
            <person name="Xu H."/>
            <person name="Nelson D.R."/>
            <person name="Qian J."/>
            <person name="Song J."/>
            <person name="Luo H."/>
            <person name="Xiang L."/>
            <person name="Li Y."/>
            <person name="Xu Z."/>
            <person name="Ji A."/>
            <person name="Wang L."/>
            <person name="Lu S."/>
            <person name="Hayward A."/>
            <person name="Sun W."/>
            <person name="Li X."/>
            <person name="Schwartz D.C."/>
            <person name="Wang Y."/>
            <person name="Chen S."/>
        </authorList>
    </citation>
    <scope>NUCLEOTIDE SEQUENCE [LARGE SCALE GENOMIC DNA]</scope>
    <source>
        <strain evidence="1 2">ZZ0214-1</strain>
    </source>
</reference>
<dbReference type="AlphaFoldDB" id="A0A2G8SHQ5"/>
<protein>
    <submittedName>
        <fullName evidence="1">Uncharacterized protein</fullName>
    </submittedName>
</protein>
<keyword evidence="2" id="KW-1185">Reference proteome</keyword>
<accession>A0A2G8SHQ5</accession>
<evidence type="ECO:0000313" key="1">
    <source>
        <dbReference type="EMBL" id="PIL33299.1"/>
    </source>
</evidence>
<gene>
    <name evidence="1" type="ORF">GSI_04749</name>
</gene>
<dbReference type="OrthoDB" id="2800059at2759"/>
<proteinExistence type="predicted"/>
<sequence>MGHKYSIPKVMNDALSRLKKYYPTTLTAWDDVTTREGYVTAQPIDAFEAVRLARLTETPSLLPSALFACCENMCSISVKDDCAPPEHQLLLYGLSVQDSRRLIKGRENLTLGVVERLLKLVAKHSSLPSDYRASHRACVEKVIAILNLRTLDGSFFKKTRHHAALQPLCEWFVNLTDTAATGRQGLQCESCLKYLRRTDEKSRGEAWSHLPETFDLHVNDWPSAPE</sequence>
<comment type="caution">
    <text evidence="1">The sequence shown here is derived from an EMBL/GenBank/DDBJ whole genome shotgun (WGS) entry which is preliminary data.</text>
</comment>
<evidence type="ECO:0000313" key="2">
    <source>
        <dbReference type="Proteomes" id="UP000230002"/>
    </source>
</evidence>
<dbReference type="EMBL" id="AYKW01000008">
    <property type="protein sequence ID" value="PIL33299.1"/>
    <property type="molecule type" value="Genomic_DNA"/>
</dbReference>
<dbReference type="Proteomes" id="UP000230002">
    <property type="component" value="Unassembled WGS sequence"/>
</dbReference>
<organism evidence="1 2">
    <name type="scientific">Ganoderma sinense ZZ0214-1</name>
    <dbReference type="NCBI Taxonomy" id="1077348"/>
    <lineage>
        <taxon>Eukaryota</taxon>
        <taxon>Fungi</taxon>
        <taxon>Dikarya</taxon>
        <taxon>Basidiomycota</taxon>
        <taxon>Agaricomycotina</taxon>
        <taxon>Agaricomycetes</taxon>
        <taxon>Polyporales</taxon>
        <taxon>Polyporaceae</taxon>
        <taxon>Ganoderma</taxon>
    </lineage>
</organism>